<evidence type="ECO:0008006" key="3">
    <source>
        <dbReference type="Google" id="ProtNLM"/>
    </source>
</evidence>
<proteinExistence type="predicted"/>
<protein>
    <recommendedName>
        <fullName evidence="3">Hemolysin-type calcium-binding repeat-containing protein</fullName>
    </recommendedName>
</protein>
<gene>
    <name evidence="1" type="ORF">DI396_03540</name>
</gene>
<dbReference type="Proteomes" id="UP000248012">
    <property type="component" value="Unassembled WGS sequence"/>
</dbReference>
<evidence type="ECO:0000313" key="1">
    <source>
        <dbReference type="EMBL" id="PYC49131.1"/>
    </source>
</evidence>
<dbReference type="RefSeq" id="WP_110794707.1">
    <property type="nucleotide sequence ID" value="NZ_KZ826481.1"/>
</dbReference>
<evidence type="ECO:0000313" key="2">
    <source>
        <dbReference type="Proteomes" id="UP000248012"/>
    </source>
</evidence>
<dbReference type="EMBL" id="QFVT01000002">
    <property type="protein sequence ID" value="PYC49131.1"/>
    <property type="molecule type" value="Genomic_DNA"/>
</dbReference>
<comment type="caution">
    <text evidence="1">The sequence shown here is derived from an EMBL/GenBank/DDBJ whole genome shotgun (WGS) entry which is preliminary data.</text>
</comment>
<organism evidence="1 2">
    <name type="scientific">Litorivita pollutaquae</name>
    <dbReference type="NCBI Taxonomy" id="2200892"/>
    <lineage>
        <taxon>Bacteria</taxon>
        <taxon>Pseudomonadati</taxon>
        <taxon>Pseudomonadota</taxon>
        <taxon>Alphaproteobacteria</taxon>
        <taxon>Rhodobacterales</taxon>
        <taxon>Paracoccaceae</taxon>
        <taxon>Litorivita</taxon>
    </lineage>
</organism>
<dbReference type="OrthoDB" id="7355596at2"/>
<reference evidence="1 2" key="1">
    <citation type="submission" date="2018-05" db="EMBL/GenBank/DDBJ databases">
        <title>Oceanovita maritima gen. nov., sp. nov., a marine bacterium in the family Rhodobacteraceae isolated from surface seawater of Lundu port Xiamen, China.</title>
        <authorList>
            <person name="Hetharua B.H."/>
            <person name="Min D."/>
            <person name="Liao H."/>
            <person name="Tian Y."/>
        </authorList>
    </citation>
    <scope>NUCLEOTIDE SEQUENCE [LARGE SCALE GENOMIC DNA]</scope>
    <source>
        <strain evidence="1 2">FSX-11</strain>
    </source>
</reference>
<dbReference type="SUPFAM" id="SSF51120">
    <property type="entry name" value="beta-Roll"/>
    <property type="match status" value="1"/>
</dbReference>
<accession>A0A2V4MQT7</accession>
<keyword evidence="2" id="KW-1185">Reference proteome</keyword>
<sequence>MTIYVLQGYDDGSFAAFARQKGVDGAPCNDTILFGAGGTIQGPDGDISAKAGDNMIDDVGSIPEIHDDPLYENMGNGAVWTGGVDDGTCGGAPYDLLCGEGDADPVFGLACNEDAHGGLGNDVLLVGTRDDVLQGCEGGDYPYGGAGDTLYRDDGPAVAWSIRDHDPVCNGEGTACIGDRGEECTTARNRIL</sequence>
<dbReference type="InterPro" id="IPR011049">
    <property type="entry name" value="Serralysin-like_metalloprot_C"/>
</dbReference>
<name>A0A2V4MQT7_9RHOB</name>
<dbReference type="AlphaFoldDB" id="A0A2V4MQT7"/>